<dbReference type="Gene3D" id="3.90.1720.10">
    <property type="entry name" value="endopeptidase domain like (from Nostoc punctiforme)"/>
    <property type="match status" value="1"/>
</dbReference>
<dbReference type="InterPro" id="IPR007119">
    <property type="entry name" value="Phage_tail_spike_N"/>
</dbReference>
<dbReference type="InterPro" id="IPR008044">
    <property type="entry name" value="Phage_lysin"/>
</dbReference>
<dbReference type="Pfam" id="PF05382">
    <property type="entry name" value="Amidase_5"/>
    <property type="match status" value="1"/>
</dbReference>
<dbReference type="Pfam" id="PF01832">
    <property type="entry name" value="Glucosaminidase"/>
    <property type="match status" value="1"/>
</dbReference>
<keyword evidence="1" id="KW-0378">Hydrolase</keyword>
<dbReference type="InterPro" id="IPR002901">
    <property type="entry name" value="MGlyc_endo_b_GlcNAc-like_dom"/>
</dbReference>
<dbReference type="PANTHER" id="PTHR33308:SF9">
    <property type="entry name" value="PEPTIDOGLYCAN HYDROLASE FLGJ"/>
    <property type="match status" value="1"/>
</dbReference>
<feature type="domain" description="Mannosyl-glycoprotein endo-beta-N-acetylglucosamidase-like" evidence="2">
    <location>
        <begin position="418"/>
        <end position="546"/>
    </location>
</feature>
<accession>A0A8S5NY38</accession>
<dbReference type="SUPFAM" id="SSF54001">
    <property type="entry name" value="Cysteine proteinases"/>
    <property type="match status" value="1"/>
</dbReference>
<dbReference type="EMBL" id="BK015275">
    <property type="protein sequence ID" value="DAD99112.1"/>
    <property type="molecule type" value="Genomic_DNA"/>
</dbReference>
<dbReference type="NCBIfam" id="TIGR01665">
    <property type="entry name" value="put_anti_recept"/>
    <property type="match status" value="1"/>
</dbReference>
<dbReference type="Gene3D" id="1.10.530.10">
    <property type="match status" value="1"/>
</dbReference>
<protein>
    <submittedName>
        <fullName evidence="3">Tail protein</fullName>
    </submittedName>
</protein>
<name>A0A8S5NY38_9CAUD</name>
<evidence type="ECO:0000259" key="2">
    <source>
        <dbReference type="SMART" id="SM00047"/>
    </source>
</evidence>
<dbReference type="InterPro" id="IPR051056">
    <property type="entry name" value="Glycosyl_Hydrolase_73"/>
</dbReference>
<dbReference type="PANTHER" id="PTHR33308">
    <property type="entry name" value="PEPTIDOGLYCAN HYDROLASE FLGJ"/>
    <property type="match status" value="1"/>
</dbReference>
<sequence length="1502" mass="168327">MLIFTDRNLQTLTIASNDYPDGVHFQDDKFNENLETGTCMLTCSIDKVVEKDVELIEAGCLVVATGYKKKPVLLEITEVVENRYSKEIVAEDCGLDLLNEDIAEQDFKGTLAEWVNNTLGDKSDWVVGINEVKDKNLAFKFDGTTTKTKRLAMIAGRFGCELSYDVQLNGNAIDKKVINFYKKRGKETGYRLEFGRDLSDVKRTVSIADLCTAVRAVGKPHKEQIREVKQVEIEEHKKKPVPNSKIELFVKWMKSREGKVRYSQARREGPNYYDCSSSVSSAAKFAGLFSKSVGLPTTETLWAWGNAGTYFHQIKQSEIEYGDIFVSRYNGKGHTGVILDKNTIIHCTLYGSINGIVTTKLNGWTGPNVRFYRWNDNKGGTIIDATKKTYWTNSDVTKHDLAKRLQGITATQINNWIRAKAPNSPFNGQGQVFIEAQSQSGLDARYILAHAALESAWGSSRIARTYHNYFGINAYDSNPDNAKKSSNRSLQAGIINGAVWIKEHYYNRGQKTLYAMNHDKNGHNYASDKAWGDKIANIMKGSERFTNPGATASSTEQVSYKEHEVNTDLVGYKYDDGRFYVTDDGLICDREAAKKWTRFNKTGQKYFIRMYDSEATSQKTLFDEGLRFLKNNNEAKISYEVSLRQLPSELEIGDYIRIIDHGFKPALYLSARLVDITRSLCDELSNSAIFANFEEQKAGISERLLSLEKSVYSSRFNWQNVPYEMQLSSSQGNVFKDGVLSTEITAIVTKAGVDQTATIDKFVWERVSEYQDKITTSDEDWNKSKEGSVGNILGINNTDVDLQATFTCSAMLNDVAVATSFITIKDLTIGIYKQEKEPDRASLSWGDVWQWDDGKGTHFKRLWKGDRWEDTITKRDLEILELTPGPPGADGENGMPGKDGKDGRTSYVHFAYADSEDGTVGFTRTATANKKYIGFYTDFEKADSTDPKSYEWSLFKGDDGKDGVAGKNGVGLKSTDISYGLSDSETKEPTSWTKTVPSLSKGKYLWTKTVWAYTDNTSETGYTKTYIAKDGNTGKDGIAGKDGVGIKSTTITYAKSTSGTSAPTSGWTSSIPSTSPGDFLWMKTVWSYTDNTSETGYSVSKIGKDGSQGIPGKAGADGKTPYLHIAYSNSQDGSKDFSVNDSNRDYIGQYTDFSKADSTDYKKYSWSKIKGEFEGEIGGRNLIKNSDKITGWTKYDGGNHLITDEYMEEFNIQGQRIKSDAANATDFIKTYVNFDVDDLVVGKTYTFSVYVKNNRDVPAHLRIQGFDWNFAYELQPNEYKRFVITGKRDNMEGYWKNRIQFQLRSANKGQFVDMTVSRPQLEEGDVATSWSKNPNDFEDELEKKADSQTVTDIESRQQAVEVLISQKADKDSVTKSFVEIEKAKAYADTVKKALENESLSLKDRIKIIEENVGAGKLTIEAITTYFDFGEEGILIGKKDEAVKMILKNNALEIIDGTKTVARFANSQVQVPNLKVDGVLEFGYHMVTKYDNGTNKYTIIKPI</sequence>
<dbReference type="SMART" id="SM00047">
    <property type="entry name" value="LYZ2"/>
    <property type="match status" value="1"/>
</dbReference>
<organism evidence="3">
    <name type="scientific">Siphoviridae sp. ctFKD2</name>
    <dbReference type="NCBI Taxonomy" id="2825403"/>
    <lineage>
        <taxon>Viruses</taxon>
        <taxon>Duplodnaviria</taxon>
        <taxon>Heunggongvirae</taxon>
        <taxon>Uroviricota</taxon>
        <taxon>Caudoviricetes</taxon>
    </lineage>
</organism>
<evidence type="ECO:0000313" key="3">
    <source>
        <dbReference type="EMBL" id="DAD99112.1"/>
    </source>
</evidence>
<dbReference type="GO" id="GO:0004040">
    <property type="term" value="F:amidase activity"/>
    <property type="evidence" value="ECO:0007669"/>
    <property type="project" value="InterPro"/>
</dbReference>
<dbReference type="GO" id="GO:0001897">
    <property type="term" value="P:symbiont-mediated cytolysis of host cell"/>
    <property type="evidence" value="ECO:0007669"/>
    <property type="project" value="UniProtKB-ARBA"/>
</dbReference>
<proteinExistence type="predicted"/>
<reference evidence="3" key="1">
    <citation type="journal article" date="2021" name="Proc. Natl. Acad. Sci. U.S.A.">
        <title>A Catalog of Tens of Thousands of Viruses from Human Metagenomes Reveals Hidden Associations with Chronic Diseases.</title>
        <authorList>
            <person name="Tisza M.J."/>
            <person name="Buck C.B."/>
        </authorList>
    </citation>
    <scope>NUCLEOTIDE SEQUENCE</scope>
    <source>
        <strain evidence="3">CtFKD2</strain>
    </source>
</reference>
<evidence type="ECO:0000256" key="1">
    <source>
        <dbReference type="ARBA" id="ARBA00022801"/>
    </source>
</evidence>
<dbReference type="InterPro" id="IPR038765">
    <property type="entry name" value="Papain-like_cys_pep_sf"/>
</dbReference>